<protein>
    <recommendedName>
        <fullName evidence="1">Imm-5-like domain-containing protein</fullName>
    </recommendedName>
</protein>
<evidence type="ECO:0000259" key="1">
    <source>
        <dbReference type="Pfam" id="PF21805"/>
    </source>
</evidence>
<dbReference type="OrthoDB" id="112233at2157"/>
<proteinExistence type="predicted"/>
<sequence>MYPIEQILNEQDQKTKVTWALDCAEHILSYYESSFPDDKRLRDSIETGRAWVRDEVTVTDARKAAVAAHNAARDAVDTEFARTGFTPLTEGEGAEAAACAAARSVGQAVAAAHAAGHAPHAATYALKAVSFTATPDEYDQIISKEREWQYQRLLELSQKK</sequence>
<dbReference type="EMBL" id="SNYS01000007">
    <property type="protein sequence ID" value="TDQ69345.1"/>
    <property type="molecule type" value="Genomic_DNA"/>
</dbReference>
<dbReference type="Proteomes" id="UP000294855">
    <property type="component" value="Unassembled WGS sequence"/>
</dbReference>
<dbReference type="InterPro" id="IPR048667">
    <property type="entry name" value="Imm5-like"/>
</dbReference>
<name>A0A484F573_9EURY</name>
<evidence type="ECO:0000313" key="2">
    <source>
        <dbReference type="EMBL" id="TDQ69345.1"/>
    </source>
</evidence>
<accession>A0A484F573</accession>
<dbReference type="Pfam" id="PF21805">
    <property type="entry name" value="Imm5_like"/>
    <property type="match status" value="2"/>
</dbReference>
<keyword evidence="3" id="KW-1185">Reference proteome</keyword>
<evidence type="ECO:0000313" key="3">
    <source>
        <dbReference type="Proteomes" id="UP000294855"/>
    </source>
</evidence>
<comment type="caution">
    <text evidence="2">The sequence shown here is derived from an EMBL/GenBank/DDBJ whole genome shotgun (WGS) entry which is preliminary data.</text>
</comment>
<reference evidence="2 3" key="1">
    <citation type="submission" date="2019-03" db="EMBL/GenBank/DDBJ databases">
        <title>Genomic Encyclopedia of Type Strains, Phase IV (KMG-IV): sequencing the most valuable type-strain genomes for metagenomic binning, comparative biology and taxonomic classification.</title>
        <authorList>
            <person name="Goeker M."/>
        </authorList>
    </citation>
    <scope>NUCLEOTIDE SEQUENCE [LARGE SCALE GENOMIC DNA]</scope>
    <source>
        <strain evidence="2 3">DSM 13328</strain>
    </source>
</reference>
<feature type="domain" description="Imm-5-like" evidence="1">
    <location>
        <begin position="7"/>
        <end position="78"/>
    </location>
</feature>
<organism evidence="2 3">
    <name type="scientific">Methanimicrococcus blatticola</name>
    <dbReference type="NCBI Taxonomy" id="91560"/>
    <lineage>
        <taxon>Archaea</taxon>
        <taxon>Methanobacteriati</taxon>
        <taxon>Methanobacteriota</taxon>
        <taxon>Stenosarchaea group</taxon>
        <taxon>Methanomicrobia</taxon>
        <taxon>Methanosarcinales</taxon>
        <taxon>Methanosarcinaceae</taxon>
        <taxon>Methanimicrococcus</taxon>
    </lineage>
</organism>
<gene>
    <name evidence="2" type="ORF">C7391_0666</name>
</gene>
<dbReference type="AlphaFoldDB" id="A0A484F573"/>
<feature type="domain" description="Imm-5-like" evidence="1">
    <location>
        <begin position="95"/>
        <end position="154"/>
    </location>
</feature>
<dbReference type="RefSeq" id="WP_133517142.1">
    <property type="nucleotide sequence ID" value="NZ_JAHDUW010000002.1"/>
</dbReference>